<dbReference type="EMBL" id="JBAHYK010001875">
    <property type="protein sequence ID" value="KAL0566510.1"/>
    <property type="molecule type" value="Genomic_DNA"/>
</dbReference>
<dbReference type="Pfam" id="PF18759">
    <property type="entry name" value="Plavaka"/>
    <property type="match status" value="1"/>
</dbReference>
<feature type="compositionally biased region" description="Basic and acidic residues" evidence="1">
    <location>
        <begin position="722"/>
        <end position="735"/>
    </location>
</feature>
<proteinExistence type="predicted"/>
<gene>
    <name evidence="2" type="ORF">V5O48_015503</name>
</gene>
<evidence type="ECO:0000313" key="2">
    <source>
        <dbReference type="EMBL" id="KAL0566510.1"/>
    </source>
</evidence>
<name>A0ABR3EUC8_9AGAR</name>
<protein>
    <submittedName>
        <fullName evidence="2">Uncharacterized protein</fullName>
    </submittedName>
</protein>
<reference evidence="2 3" key="1">
    <citation type="submission" date="2024-02" db="EMBL/GenBank/DDBJ databases">
        <title>A draft genome for the cacao thread blight pathogen Marasmius crinis-equi.</title>
        <authorList>
            <person name="Cohen S.P."/>
            <person name="Baruah I.K."/>
            <person name="Amoako-Attah I."/>
            <person name="Bukari Y."/>
            <person name="Meinhardt L.W."/>
            <person name="Bailey B.A."/>
        </authorList>
    </citation>
    <scope>NUCLEOTIDE SEQUENCE [LARGE SCALE GENOMIC DNA]</scope>
    <source>
        <strain evidence="2 3">GH-76</strain>
    </source>
</reference>
<feature type="compositionally biased region" description="Acidic residues" evidence="1">
    <location>
        <begin position="699"/>
        <end position="721"/>
    </location>
</feature>
<sequence length="769" mass="88817">MFSAHHTAYIPDLPDNIQEFYQEQFGFPTSAATLTHLKRELMHAVWALILDDDFMHAYEQGIIIECADGVIRRVFPRFFTYSADYPEKVLLATIRNLGRCPCPQCFVEKDQIQELGTIRDRQRRERKPRVDTEDRRGAIEKVKSWVPTRNTFSKRLLPFGVNFYQMLVPDILHEFELGVWKAVFTHLLRILCCLGGDSIQKLNARYRMVPTFGRDTIRKFSTNVPAMKQLAARDFEDLLQCSIPVFESLVPMHNSVILDLLYDLCLWHGYAKLRLHSETSLDDMDSATTSLGKSLRKFANTVCPAYDTKELPKETAARGRRKAAYAKKQAATGKNKRKQTSTTSSSPKTKLFNLNTYKLHALGHYIPFIRLFGSTDNYSTQIGELEHRRVKRFYSRTNKFKFVKQVAGHERREQLLVKIDTRITMRLQPQKPSEPLAPTSPNTHHFISWDRSNWFNVREWVNKNKGDPAIKGFLPKLKNHLLSIILNRRDDAFSSEECAKVKIINDRIYRHKVLDIQYTSYDMRRCQDSVNLTNHSDVMVLADEKDLDAHPYWYARLLGIFHARVYYEGDGKYRDITFLWVRWFGLDTDYLFGPARKRLPQVGWIDAAEPGAIGFLDPSHILRAAHLIPVFALGKRSDLMGPSIARRPQENDSDWDRHCVAIFVDRDMLSRYVPGIGVGHVARLPEGSQVPHKEPEGQPLEDSEFLENDDVQVELDDEASDEDRASELDDYGYRDSEDEWEDEVAATEGQSVAVDEYTDVLREEGFAHL</sequence>
<keyword evidence="3" id="KW-1185">Reference proteome</keyword>
<comment type="caution">
    <text evidence="2">The sequence shown here is derived from an EMBL/GenBank/DDBJ whole genome shotgun (WGS) entry which is preliminary data.</text>
</comment>
<dbReference type="InterPro" id="IPR041078">
    <property type="entry name" value="Plavaka"/>
</dbReference>
<evidence type="ECO:0000256" key="1">
    <source>
        <dbReference type="SAM" id="MobiDB-lite"/>
    </source>
</evidence>
<organism evidence="2 3">
    <name type="scientific">Marasmius crinis-equi</name>
    <dbReference type="NCBI Taxonomy" id="585013"/>
    <lineage>
        <taxon>Eukaryota</taxon>
        <taxon>Fungi</taxon>
        <taxon>Dikarya</taxon>
        <taxon>Basidiomycota</taxon>
        <taxon>Agaricomycotina</taxon>
        <taxon>Agaricomycetes</taxon>
        <taxon>Agaricomycetidae</taxon>
        <taxon>Agaricales</taxon>
        <taxon>Marasmiineae</taxon>
        <taxon>Marasmiaceae</taxon>
        <taxon>Marasmius</taxon>
    </lineage>
</organism>
<feature type="region of interest" description="Disordered" evidence="1">
    <location>
        <begin position="684"/>
        <end position="746"/>
    </location>
</feature>
<dbReference type="Proteomes" id="UP001465976">
    <property type="component" value="Unassembled WGS sequence"/>
</dbReference>
<feature type="compositionally biased region" description="Acidic residues" evidence="1">
    <location>
        <begin position="736"/>
        <end position="745"/>
    </location>
</feature>
<feature type="region of interest" description="Disordered" evidence="1">
    <location>
        <begin position="314"/>
        <end position="347"/>
    </location>
</feature>
<accession>A0ABR3EUC8</accession>
<evidence type="ECO:0000313" key="3">
    <source>
        <dbReference type="Proteomes" id="UP001465976"/>
    </source>
</evidence>